<dbReference type="GO" id="GO:0043565">
    <property type="term" value="F:sequence-specific DNA binding"/>
    <property type="evidence" value="ECO:0007669"/>
    <property type="project" value="InterPro"/>
</dbReference>
<dbReference type="Pfam" id="PF12833">
    <property type="entry name" value="HTH_18"/>
    <property type="match status" value="1"/>
</dbReference>
<dbReference type="RefSeq" id="WP_182498493.1">
    <property type="nucleotide sequence ID" value="NZ_BMKM01000003.1"/>
</dbReference>
<reference evidence="5" key="2">
    <citation type="submission" date="2020-09" db="EMBL/GenBank/DDBJ databases">
        <authorList>
            <person name="Sun Q."/>
            <person name="Zhou Y."/>
        </authorList>
    </citation>
    <scope>NUCLEOTIDE SEQUENCE</scope>
    <source>
        <strain evidence="5">CGMCC 1.15966</strain>
    </source>
</reference>
<dbReference type="InterPro" id="IPR009057">
    <property type="entry name" value="Homeodomain-like_sf"/>
</dbReference>
<dbReference type="PROSITE" id="PS01124">
    <property type="entry name" value="HTH_ARAC_FAMILY_2"/>
    <property type="match status" value="1"/>
</dbReference>
<dbReference type="PANTHER" id="PTHR43280:SF32">
    <property type="entry name" value="TRANSCRIPTIONAL REGULATORY PROTEIN"/>
    <property type="match status" value="1"/>
</dbReference>
<accession>A0A8H9KVH9</accession>
<evidence type="ECO:0000259" key="4">
    <source>
        <dbReference type="PROSITE" id="PS01124"/>
    </source>
</evidence>
<evidence type="ECO:0000256" key="3">
    <source>
        <dbReference type="ARBA" id="ARBA00023163"/>
    </source>
</evidence>
<dbReference type="InterPro" id="IPR037923">
    <property type="entry name" value="HTH-like"/>
</dbReference>
<protein>
    <recommendedName>
        <fullName evidence="4">HTH araC/xylS-type domain-containing protein</fullName>
    </recommendedName>
</protein>
<proteinExistence type="predicted"/>
<dbReference type="InterPro" id="IPR020449">
    <property type="entry name" value="Tscrpt_reg_AraC-type_HTH"/>
</dbReference>
<feature type="domain" description="HTH araC/xylS-type" evidence="4">
    <location>
        <begin position="169"/>
        <end position="267"/>
    </location>
</feature>
<evidence type="ECO:0000313" key="6">
    <source>
        <dbReference type="Proteomes" id="UP000614460"/>
    </source>
</evidence>
<comment type="caution">
    <text evidence="5">The sequence shown here is derived from an EMBL/GenBank/DDBJ whole genome shotgun (WGS) entry which is preliminary data.</text>
</comment>
<dbReference type="SUPFAM" id="SSF51215">
    <property type="entry name" value="Regulatory protein AraC"/>
    <property type="match status" value="1"/>
</dbReference>
<organism evidence="5 6">
    <name type="scientific">Sphingobacterium cellulitidis</name>
    <dbReference type="NCBI Taxonomy" id="1768011"/>
    <lineage>
        <taxon>Bacteria</taxon>
        <taxon>Pseudomonadati</taxon>
        <taxon>Bacteroidota</taxon>
        <taxon>Sphingobacteriia</taxon>
        <taxon>Sphingobacteriales</taxon>
        <taxon>Sphingobacteriaceae</taxon>
        <taxon>Sphingobacterium</taxon>
    </lineage>
</organism>
<evidence type="ECO:0000256" key="2">
    <source>
        <dbReference type="ARBA" id="ARBA00023125"/>
    </source>
</evidence>
<dbReference type="PANTHER" id="PTHR43280">
    <property type="entry name" value="ARAC-FAMILY TRANSCRIPTIONAL REGULATOR"/>
    <property type="match status" value="1"/>
</dbReference>
<dbReference type="Proteomes" id="UP000614460">
    <property type="component" value="Unassembled WGS sequence"/>
</dbReference>
<dbReference type="GO" id="GO:0003700">
    <property type="term" value="F:DNA-binding transcription factor activity"/>
    <property type="evidence" value="ECO:0007669"/>
    <property type="project" value="InterPro"/>
</dbReference>
<reference evidence="5" key="1">
    <citation type="journal article" date="2014" name="Int. J. Syst. Evol. Microbiol.">
        <title>Complete genome sequence of Corynebacterium casei LMG S-19264T (=DSM 44701T), isolated from a smear-ripened cheese.</title>
        <authorList>
            <consortium name="US DOE Joint Genome Institute (JGI-PGF)"/>
            <person name="Walter F."/>
            <person name="Albersmeier A."/>
            <person name="Kalinowski J."/>
            <person name="Ruckert C."/>
        </authorList>
    </citation>
    <scope>NUCLEOTIDE SEQUENCE</scope>
    <source>
        <strain evidence="5">CGMCC 1.15966</strain>
    </source>
</reference>
<name>A0A8H9KVH9_9SPHI</name>
<dbReference type="EMBL" id="BMKM01000003">
    <property type="protein sequence ID" value="GGE19915.1"/>
    <property type="molecule type" value="Genomic_DNA"/>
</dbReference>
<keyword evidence="3" id="KW-0804">Transcription</keyword>
<sequence>MAAKEIEIKDKLEPQKLIKVAVFDRSKNITKPHKHNGYLELVFLSSTSGKHFMDGREAVVKTPCILVIQKDNVHHWELENPVVGYVLLVKKLFVEQSLDIEISRLIDEVKQFDHISLNDAHSIQSICNLLENENNKIAQEGLFKAMLSKILENTNQNHSLKVFQNNLYLRFCDLLNKEIQVVNHVAHYASQLNTSPQNLSTACKKQVNLTASEVLADYIIKEAKRLLYYTSNNISEIAFILGFSDKSNFSKYFKRYTGITPSVFKNQKT</sequence>
<dbReference type="SMART" id="SM00342">
    <property type="entry name" value="HTH_ARAC"/>
    <property type="match status" value="1"/>
</dbReference>
<dbReference type="Gene3D" id="1.10.10.60">
    <property type="entry name" value="Homeodomain-like"/>
    <property type="match status" value="1"/>
</dbReference>
<dbReference type="AlphaFoldDB" id="A0A8H9KVH9"/>
<gene>
    <name evidence="5" type="ORF">GCM10011516_16980</name>
</gene>
<dbReference type="InterPro" id="IPR018060">
    <property type="entry name" value="HTH_AraC"/>
</dbReference>
<keyword evidence="6" id="KW-1185">Reference proteome</keyword>
<evidence type="ECO:0000313" key="5">
    <source>
        <dbReference type="EMBL" id="GGE19915.1"/>
    </source>
</evidence>
<keyword evidence="1" id="KW-0805">Transcription regulation</keyword>
<dbReference type="PRINTS" id="PR00032">
    <property type="entry name" value="HTHARAC"/>
</dbReference>
<keyword evidence="2" id="KW-0238">DNA-binding</keyword>
<evidence type="ECO:0000256" key="1">
    <source>
        <dbReference type="ARBA" id="ARBA00023015"/>
    </source>
</evidence>
<dbReference type="SUPFAM" id="SSF46689">
    <property type="entry name" value="Homeodomain-like"/>
    <property type="match status" value="1"/>
</dbReference>